<comment type="caution">
    <text evidence="1">The sequence shown here is derived from an EMBL/GenBank/DDBJ whole genome shotgun (WGS) entry which is preliminary data.</text>
</comment>
<dbReference type="EMBL" id="PPSL01000003">
    <property type="protein sequence ID" value="PQJ10807.1"/>
    <property type="molecule type" value="Genomic_DNA"/>
</dbReference>
<evidence type="ECO:0000313" key="2">
    <source>
        <dbReference type="Proteomes" id="UP000239872"/>
    </source>
</evidence>
<organism evidence="1 2">
    <name type="scientific">Flavipsychrobacter stenotrophus</name>
    <dbReference type="NCBI Taxonomy" id="2077091"/>
    <lineage>
        <taxon>Bacteria</taxon>
        <taxon>Pseudomonadati</taxon>
        <taxon>Bacteroidota</taxon>
        <taxon>Chitinophagia</taxon>
        <taxon>Chitinophagales</taxon>
        <taxon>Chitinophagaceae</taxon>
        <taxon>Flavipsychrobacter</taxon>
    </lineage>
</organism>
<proteinExistence type="predicted"/>
<dbReference type="AlphaFoldDB" id="A0A2S7SW20"/>
<keyword evidence="2" id="KW-1185">Reference proteome</keyword>
<reference evidence="1 2" key="1">
    <citation type="submission" date="2018-01" db="EMBL/GenBank/DDBJ databases">
        <title>A novel member of the phylum Bacteroidetes isolated from glacier ice.</title>
        <authorList>
            <person name="Liu Q."/>
            <person name="Xin Y.-H."/>
        </authorList>
    </citation>
    <scope>NUCLEOTIDE SEQUENCE [LARGE SCALE GENOMIC DNA]</scope>
    <source>
        <strain evidence="1 2">RB1R16</strain>
    </source>
</reference>
<dbReference type="Proteomes" id="UP000239872">
    <property type="component" value="Unassembled WGS sequence"/>
</dbReference>
<sequence>MYSCKFTKAHEARLFNDSLIRINQTARANVQVWADSFELCKVSGNYTTLTGPRELMENYLRQEITEVEQMEPLGIGGEDFKKGELTLLKIQLMQVEKGFSRYEKLTKESGTDDMNAIADGIDDLIKEEETAISNLLLIQKKYAADNGFPLGEKKLI</sequence>
<protein>
    <submittedName>
        <fullName evidence="1">Uncharacterized protein</fullName>
    </submittedName>
</protein>
<gene>
    <name evidence="1" type="ORF">CJD36_012620</name>
</gene>
<accession>A0A2S7SW20</accession>
<evidence type="ECO:0000313" key="1">
    <source>
        <dbReference type="EMBL" id="PQJ10807.1"/>
    </source>
</evidence>
<name>A0A2S7SW20_9BACT</name>